<name>A0A1S2MBZ1_9BACI</name>
<dbReference type="AlphaFoldDB" id="A0A1S2MBZ1"/>
<keyword evidence="2" id="KW-1185">Reference proteome</keyword>
<comment type="caution">
    <text evidence="1">The sequence shown here is derived from an EMBL/GenBank/DDBJ whole genome shotgun (WGS) entry which is preliminary data.</text>
</comment>
<organism evidence="1 2">
    <name type="scientific">Anaerobacillus alkalidiazotrophicus</name>
    <dbReference type="NCBI Taxonomy" id="472963"/>
    <lineage>
        <taxon>Bacteria</taxon>
        <taxon>Bacillati</taxon>
        <taxon>Bacillota</taxon>
        <taxon>Bacilli</taxon>
        <taxon>Bacillales</taxon>
        <taxon>Bacillaceae</taxon>
        <taxon>Anaerobacillus</taxon>
    </lineage>
</organism>
<dbReference type="RefSeq" id="WP_071388741.1">
    <property type="nucleotide sequence ID" value="NZ_MLQS01000001.1"/>
</dbReference>
<reference evidence="1 2" key="1">
    <citation type="submission" date="2016-10" db="EMBL/GenBank/DDBJ databases">
        <title>Draft genome sequences of four alkaliphilic bacteria belonging to the Anaerobacillus genus.</title>
        <authorList>
            <person name="Bassil N.M."/>
            <person name="Lloyd J.R."/>
        </authorList>
    </citation>
    <scope>NUCLEOTIDE SEQUENCE [LARGE SCALE GENOMIC DNA]</scope>
    <source>
        <strain evidence="1 2">DSM 22531</strain>
    </source>
</reference>
<evidence type="ECO:0000313" key="2">
    <source>
        <dbReference type="Proteomes" id="UP000180057"/>
    </source>
</evidence>
<sequence>MEQRSQYYNEEIEIVKYGVWIDGHFTWLDSWSCQYTEDKIIYENNNMNLRISLQVIYREKTILQEMTFRNLNSHPRQIKVFCNPLFSKKNDKKITFFAPILQAMVHNVDGYYFLLNGRLKRRGIVQYCTNFDETDCLQNGKILMQPFSLRSSKSIYSLEGEMDAKEEIKVYFWQCSGSSKYEVMKKNLFIQLNLPYERALET</sequence>
<evidence type="ECO:0000313" key="1">
    <source>
        <dbReference type="EMBL" id="OIJ22179.1"/>
    </source>
</evidence>
<dbReference type="Proteomes" id="UP000180057">
    <property type="component" value="Unassembled WGS sequence"/>
</dbReference>
<accession>A0A1S2MBZ1</accession>
<dbReference type="OrthoDB" id="2838415at2"/>
<dbReference type="STRING" id="472963.BKP45_05780"/>
<dbReference type="EMBL" id="MLQS01000001">
    <property type="protein sequence ID" value="OIJ22179.1"/>
    <property type="molecule type" value="Genomic_DNA"/>
</dbReference>
<protein>
    <submittedName>
        <fullName evidence="1">Uncharacterized protein</fullName>
    </submittedName>
</protein>
<gene>
    <name evidence="1" type="ORF">BKP45_05780</name>
</gene>
<proteinExistence type="predicted"/>